<comment type="subcellular location">
    <subcellularLocation>
        <location evidence="1">Endosome</location>
    </subcellularLocation>
</comment>
<dbReference type="SMART" id="SM00033">
    <property type="entry name" value="CH"/>
    <property type="match status" value="2"/>
</dbReference>
<dbReference type="STRING" id="983967.A0A1E4T064"/>
<dbReference type="PROSITE" id="PS00020">
    <property type="entry name" value="ACTININ_2"/>
    <property type="match status" value="1"/>
</dbReference>
<dbReference type="InterPro" id="IPR001589">
    <property type="entry name" value="Actinin_actin-bd_CS"/>
</dbReference>
<keyword evidence="4" id="KW-0967">Endosome</keyword>
<evidence type="ECO:0000256" key="5">
    <source>
        <dbReference type="ARBA" id="ARBA00023054"/>
    </source>
</evidence>
<evidence type="ECO:0000256" key="4">
    <source>
        <dbReference type="ARBA" id="ARBA00022753"/>
    </source>
</evidence>
<evidence type="ECO:0000256" key="1">
    <source>
        <dbReference type="ARBA" id="ARBA00004177"/>
    </source>
</evidence>
<dbReference type="GO" id="GO:0005768">
    <property type="term" value="C:endosome"/>
    <property type="evidence" value="ECO:0007669"/>
    <property type="project" value="UniProtKB-SubCell"/>
</dbReference>
<keyword evidence="6" id="KW-0009">Actin-binding</keyword>
<dbReference type="EMBL" id="KV453854">
    <property type="protein sequence ID" value="ODV85102.1"/>
    <property type="molecule type" value="Genomic_DNA"/>
</dbReference>
<evidence type="ECO:0000256" key="2">
    <source>
        <dbReference type="ARBA" id="ARBA00022553"/>
    </source>
</evidence>
<organism evidence="9 10">
    <name type="scientific">[Candida] arabinofermentans NRRL YB-2248</name>
    <dbReference type="NCBI Taxonomy" id="983967"/>
    <lineage>
        <taxon>Eukaryota</taxon>
        <taxon>Fungi</taxon>
        <taxon>Dikarya</taxon>
        <taxon>Ascomycota</taxon>
        <taxon>Saccharomycotina</taxon>
        <taxon>Pichiomycetes</taxon>
        <taxon>Pichiales</taxon>
        <taxon>Pichiaceae</taxon>
        <taxon>Ogataea</taxon>
        <taxon>Ogataea/Candida clade</taxon>
    </lineage>
</organism>
<evidence type="ECO:0000313" key="10">
    <source>
        <dbReference type="Proteomes" id="UP000094801"/>
    </source>
</evidence>
<proteinExistence type="predicted"/>
<evidence type="ECO:0000256" key="6">
    <source>
        <dbReference type="ARBA" id="ARBA00023203"/>
    </source>
</evidence>
<dbReference type="OrthoDB" id="10017054at2759"/>
<keyword evidence="3" id="KW-0677">Repeat</keyword>
<evidence type="ECO:0000256" key="3">
    <source>
        <dbReference type="ARBA" id="ARBA00022737"/>
    </source>
</evidence>
<protein>
    <recommendedName>
        <fullName evidence="8">Calponin-homology (CH) domain-containing protein</fullName>
    </recommendedName>
</protein>
<sequence length="752" mass="86893">MAKESSIIKSISSNDVSIKDWADVQQKTFLRYINMKLEEQSYPRIDSLLDLSDGIVLFNLLKCLNQNLEIKPIYANPTLKIQKMENLNKFLEFLKGHEKLQIYNIGSEDIVEGNLKLILGLIWVLILNYTAIEEDSSDSSDLISKKELLLRWCQKVTSGYNGVKLKNFTTSWSDGLALCAIMSYFQPELLKYDELDPTNTEANIELALNLAGSLGISKLLDVEDLNCSKPDEKSVIAYVSLWYDKFRSMKIHNEKEKTKDLDALRIRMETFIAVISEIMNYKNEYLERIDKLADIVNRTITKLEDVDKEKIDMVAVIEARENLSTYRSGYKFHIYNEFNALRLLKSKIDLMMLEFHFEQFKEIGEKSILGVGASIKKLDLLEHDLDLFVTDFISSRKTELVHKFNRIASNADLGVSLIESEVADLPNYPQSQITELPEILDDLETLEKLVKTLKVVKNELDTFYELYNNNSSITNLEQTDQDFKLQEIEYKIKLIKNVINDKLKFIESQLAKSETIAKSLKKTLRDKDSELSDLQTYQFELIFDEFDKGQKKYLNKLEFQAALLYIYPDLKESQISEFFEVIYENSHEVLRGVRLESFLKILEIFNQPDEEEEKEENKTVKAGSRKENEDGSELLTLTSDFYLNTFKEISDGKHYITNDDLSKIELRADMIEKLGNILEQEETVEEVATNKSYNYVKFFEQNEDSVIYMNGFDSIKSAQSSPGKSLRPKRSTATLENLDNVLGELEDLDIGI</sequence>
<feature type="region of interest" description="Disordered" evidence="7">
    <location>
        <begin position="610"/>
        <end position="629"/>
    </location>
</feature>
<dbReference type="Pfam" id="PF00307">
    <property type="entry name" value="CH"/>
    <property type="match status" value="2"/>
</dbReference>
<reference evidence="10" key="1">
    <citation type="submission" date="2016-04" db="EMBL/GenBank/DDBJ databases">
        <title>Comparative genomics of biotechnologically important yeasts.</title>
        <authorList>
            <consortium name="DOE Joint Genome Institute"/>
            <person name="Riley R."/>
            <person name="Haridas S."/>
            <person name="Wolfe K.H."/>
            <person name="Lopes M.R."/>
            <person name="Hittinger C.T."/>
            <person name="Goker M."/>
            <person name="Salamov A."/>
            <person name="Wisecaver J."/>
            <person name="Long T.M."/>
            <person name="Aerts A.L."/>
            <person name="Barry K."/>
            <person name="Choi C."/>
            <person name="Clum A."/>
            <person name="Coughlan A.Y."/>
            <person name="Deshpande S."/>
            <person name="Douglass A.P."/>
            <person name="Hanson S.J."/>
            <person name="Klenk H.-P."/>
            <person name="Labutti K."/>
            <person name="Lapidus A."/>
            <person name="Lindquist E."/>
            <person name="Lipzen A."/>
            <person name="Meier-Kolthoff J.P."/>
            <person name="Ohm R.A."/>
            <person name="Otillar R.P."/>
            <person name="Pangilinan J."/>
            <person name="Peng Y."/>
            <person name="Rokas A."/>
            <person name="Rosa C.A."/>
            <person name="Scheuner C."/>
            <person name="Sibirny A.A."/>
            <person name="Slot J.C."/>
            <person name="Stielow J.B."/>
            <person name="Sun H."/>
            <person name="Kurtzman C.P."/>
            <person name="Blackwell M."/>
            <person name="Grigoriev I.V."/>
            <person name="Jeffries T.W."/>
        </authorList>
    </citation>
    <scope>NUCLEOTIDE SEQUENCE [LARGE SCALE GENOMIC DNA]</scope>
    <source>
        <strain evidence="10">NRRL YB-2248</strain>
    </source>
</reference>
<dbReference type="PROSITE" id="PS50021">
    <property type="entry name" value="CH"/>
    <property type="match status" value="2"/>
</dbReference>
<name>A0A1E4T064_9ASCO</name>
<dbReference type="AlphaFoldDB" id="A0A1E4T064"/>
<evidence type="ECO:0000313" key="9">
    <source>
        <dbReference type="EMBL" id="ODV85102.1"/>
    </source>
</evidence>
<dbReference type="Gene3D" id="1.10.418.10">
    <property type="entry name" value="Calponin-like domain"/>
    <property type="match status" value="2"/>
</dbReference>
<evidence type="ECO:0000256" key="7">
    <source>
        <dbReference type="SAM" id="MobiDB-lite"/>
    </source>
</evidence>
<dbReference type="SUPFAM" id="SSF47473">
    <property type="entry name" value="EF-hand"/>
    <property type="match status" value="1"/>
</dbReference>
<dbReference type="FunFam" id="1.10.418.10:FF:000023">
    <property type="entry name" value="EH domain-binding protein 1 isoform X1"/>
    <property type="match status" value="1"/>
</dbReference>
<dbReference type="Gene3D" id="1.10.238.10">
    <property type="entry name" value="EF-hand"/>
    <property type="match status" value="1"/>
</dbReference>
<keyword evidence="5" id="KW-0175">Coiled coil</keyword>
<accession>A0A1E4T064</accession>
<gene>
    <name evidence="9" type="ORF">CANARDRAFT_28811</name>
</gene>
<dbReference type="InterPro" id="IPR011992">
    <property type="entry name" value="EF-hand-dom_pair"/>
</dbReference>
<dbReference type="PANTHER" id="PTHR11915">
    <property type="entry name" value="SPECTRIN/FILAMIN RELATED CYTOSKELETAL PROTEIN"/>
    <property type="match status" value="1"/>
</dbReference>
<feature type="compositionally biased region" description="Basic and acidic residues" evidence="7">
    <location>
        <begin position="615"/>
        <end position="629"/>
    </location>
</feature>
<evidence type="ECO:0000259" key="8">
    <source>
        <dbReference type="PROSITE" id="PS50021"/>
    </source>
</evidence>
<dbReference type="SUPFAM" id="SSF47576">
    <property type="entry name" value="Calponin-homology domain, CH-domain"/>
    <property type="match status" value="1"/>
</dbReference>
<keyword evidence="10" id="KW-1185">Reference proteome</keyword>
<feature type="domain" description="Calponin-homology (CH)" evidence="8">
    <location>
        <begin position="23"/>
        <end position="130"/>
    </location>
</feature>
<feature type="domain" description="Calponin-homology (CH)" evidence="8">
    <location>
        <begin position="143"/>
        <end position="247"/>
    </location>
</feature>
<keyword evidence="2" id="KW-0597">Phosphoprotein</keyword>
<dbReference type="InterPro" id="IPR001715">
    <property type="entry name" value="CH_dom"/>
</dbReference>
<dbReference type="GO" id="GO:0007010">
    <property type="term" value="P:cytoskeleton organization"/>
    <property type="evidence" value="ECO:0007669"/>
    <property type="project" value="UniProtKB-ARBA"/>
</dbReference>
<dbReference type="GO" id="GO:0003779">
    <property type="term" value="F:actin binding"/>
    <property type="evidence" value="ECO:0007669"/>
    <property type="project" value="UniProtKB-KW"/>
</dbReference>
<dbReference type="InterPro" id="IPR036872">
    <property type="entry name" value="CH_dom_sf"/>
</dbReference>
<dbReference type="Proteomes" id="UP000094801">
    <property type="component" value="Unassembled WGS sequence"/>
</dbReference>